<evidence type="ECO:0000313" key="1">
    <source>
        <dbReference type="EMBL" id="EFO88461.1"/>
    </source>
</evidence>
<dbReference type="Pfam" id="PF00646">
    <property type="entry name" value="F-box"/>
    <property type="match status" value="1"/>
</dbReference>
<dbReference type="Proteomes" id="UP000008281">
    <property type="component" value="Unassembled WGS sequence"/>
</dbReference>
<dbReference type="CTD" id="9813271"/>
<organism evidence="2">
    <name type="scientific">Caenorhabditis remanei</name>
    <name type="common">Caenorhabditis vulgaris</name>
    <dbReference type="NCBI Taxonomy" id="31234"/>
    <lineage>
        <taxon>Eukaryota</taxon>
        <taxon>Metazoa</taxon>
        <taxon>Ecdysozoa</taxon>
        <taxon>Nematoda</taxon>
        <taxon>Chromadorea</taxon>
        <taxon>Rhabditida</taxon>
        <taxon>Rhabditina</taxon>
        <taxon>Rhabditomorpha</taxon>
        <taxon>Rhabditoidea</taxon>
        <taxon>Rhabditidae</taxon>
        <taxon>Peloderinae</taxon>
        <taxon>Caenorhabditis</taxon>
    </lineage>
</organism>
<dbReference type="RefSeq" id="XP_003095744.2">
    <property type="nucleotide sequence ID" value="XM_003095696.2"/>
</dbReference>
<dbReference type="KEGG" id="crq:GCK72_016519"/>
<protein>
    <submittedName>
        <fullName evidence="1">Uncharacterized protein</fullName>
    </submittedName>
</protein>
<dbReference type="HOGENOM" id="CLU_036540_0_0_1"/>
<accession>E3N779</accession>
<keyword evidence="2" id="KW-1185">Reference proteome</keyword>
<dbReference type="PANTHER" id="PTHR21503">
    <property type="entry name" value="F-BOX-CONTAINING HYPOTHETICAL PROTEIN C.ELEGANS"/>
    <property type="match status" value="1"/>
</dbReference>
<dbReference type="PROSITE" id="PS50181">
    <property type="entry name" value="FBOX"/>
    <property type="match status" value="1"/>
</dbReference>
<dbReference type="PANTHER" id="PTHR21503:SF31">
    <property type="entry name" value="F-BOX DOMAIN-CONTAINING PROTEIN"/>
    <property type="match status" value="1"/>
</dbReference>
<proteinExistence type="predicted"/>
<sequence>MSSEFPLFLLPMLVLNRILKLMTPFELVAISLCSKKSKMLCKSARSQMECRTGTNMFLLKFSSNKEIRLEFIYHMKIQWVFKIEWAPKRNQILPRKSLLRRFLSIFQKTPQEVHTTTFSQLGTNFIVPDWIPTEDTSEVSLKVFTSRDSGFADVNTFILYLSDVFNTRLTDFELHYHDFNREDNEKIVDFYFRNSENKKSLSSLSLVGAHPNASEDDELIDLILCRQEADCRLKLSMEHTSNFQFKTEYFRNKPILVELHDSSWISFDQFLEMESYTIALYRSIFKFTDFKLLIEKWNSGWTPKWRVIMVESSEEVNIDECVSELVVLGRFSEVQVERSEVKDEYSDGGVSQRIIYKIHRSDKAVGQIFVENSFMFSLYVMIDSEKNSRLYPQVFLS</sequence>
<reference evidence="1" key="1">
    <citation type="submission" date="2007-07" db="EMBL/GenBank/DDBJ databases">
        <title>PCAP assembly of the Caenorhabditis remanei genome.</title>
        <authorList>
            <consortium name="The Caenorhabditis remanei Sequencing Consortium"/>
            <person name="Wilson R.K."/>
        </authorList>
    </citation>
    <scope>NUCLEOTIDE SEQUENCE [LARGE SCALE GENOMIC DNA]</scope>
    <source>
        <strain evidence="1">PB4641</strain>
    </source>
</reference>
<dbReference type="GeneID" id="9813271"/>
<dbReference type="OrthoDB" id="5911164at2759"/>
<dbReference type="AlphaFoldDB" id="E3N779"/>
<name>E3N779_CAERE</name>
<evidence type="ECO:0000313" key="2">
    <source>
        <dbReference type="Proteomes" id="UP000008281"/>
    </source>
</evidence>
<dbReference type="InterPro" id="IPR001810">
    <property type="entry name" value="F-box_dom"/>
</dbReference>
<gene>
    <name evidence="1" type="ORF">CRE_10573</name>
</gene>
<dbReference type="EMBL" id="DS268546">
    <property type="protein sequence ID" value="EFO88461.1"/>
    <property type="molecule type" value="Genomic_DNA"/>
</dbReference>